<name>A0A160TEE4_9ZZZZ</name>
<evidence type="ECO:0000259" key="2">
    <source>
        <dbReference type="PROSITE" id="PS51371"/>
    </source>
</evidence>
<gene>
    <name evidence="3" type="ORF">MGWOODY_Tha1990</name>
</gene>
<protein>
    <submittedName>
        <fullName evidence="3">CBS domain protein</fullName>
    </submittedName>
</protein>
<organism evidence="3">
    <name type="scientific">hydrothermal vent metagenome</name>
    <dbReference type="NCBI Taxonomy" id="652676"/>
    <lineage>
        <taxon>unclassified sequences</taxon>
        <taxon>metagenomes</taxon>
        <taxon>ecological metagenomes</taxon>
    </lineage>
</organism>
<proteinExistence type="predicted"/>
<evidence type="ECO:0000256" key="1">
    <source>
        <dbReference type="ARBA" id="ARBA00023122"/>
    </source>
</evidence>
<dbReference type="SUPFAM" id="SSF54631">
    <property type="entry name" value="CBS-domain pair"/>
    <property type="match status" value="1"/>
</dbReference>
<feature type="domain" description="CBS" evidence="2">
    <location>
        <begin position="81"/>
        <end position="138"/>
    </location>
</feature>
<dbReference type="PROSITE" id="PS51371">
    <property type="entry name" value="CBS"/>
    <property type="match status" value="2"/>
</dbReference>
<reference evidence="3" key="1">
    <citation type="submission" date="2015-10" db="EMBL/GenBank/DDBJ databases">
        <authorList>
            <person name="Gilbert D.G."/>
        </authorList>
    </citation>
    <scope>NUCLEOTIDE SEQUENCE</scope>
</reference>
<dbReference type="SMART" id="SM00116">
    <property type="entry name" value="CBS"/>
    <property type="match status" value="2"/>
</dbReference>
<feature type="domain" description="CBS" evidence="2">
    <location>
        <begin position="6"/>
        <end position="62"/>
    </location>
</feature>
<dbReference type="PANTHER" id="PTHR43080:SF2">
    <property type="entry name" value="CBS DOMAIN-CONTAINING PROTEIN"/>
    <property type="match status" value="1"/>
</dbReference>
<dbReference type="Pfam" id="PF00571">
    <property type="entry name" value="CBS"/>
    <property type="match status" value="2"/>
</dbReference>
<dbReference type="InterPro" id="IPR000644">
    <property type="entry name" value="CBS_dom"/>
</dbReference>
<dbReference type="CDD" id="cd04584">
    <property type="entry name" value="CBS_pair_AcuB_like"/>
    <property type="match status" value="1"/>
</dbReference>
<dbReference type="AlphaFoldDB" id="A0A160TEE4"/>
<dbReference type="InterPro" id="IPR051257">
    <property type="entry name" value="Diverse_CBS-Domain"/>
</dbReference>
<dbReference type="Gene3D" id="3.10.580.10">
    <property type="entry name" value="CBS-domain"/>
    <property type="match status" value="1"/>
</dbReference>
<evidence type="ECO:0000313" key="3">
    <source>
        <dbReference type="EMBL" id="CUS41524.1"/>
    </source>
</evidence>
<dbReference type="EMBL" id="CZQC01000044">
    <property type="protein sequence ID" value="CUS41524.1"/>
    <property type="molecule type" value="Genomic_DNA"/>
</dbReference>
<sequence length="143" mass="16079">MKVGKMMSANVVHVGLDDPLHKVKAIFERTKFHHLLVIQSGKLWGVVSDRDLLKSVSPNVGTITETLRDVASLNKKVHQIMTRKPITLSPDADVHEAIHVFNEYNVSCIPILNIDGSVAGILSWRDVFKALEAYQLKKRQNKE</sequence>
<dbReference type="InterPro" id="IPR046342">
    <property type="entry name" value="CBS_dom_sf"/>
</dbReference>
<dbReference type="PANTHER" id="PTHR43080">
    <property type="entry name" value="CBS DOMAIN-CONTAINING PROTEIN CBSX3, MITOCHONDRIAL"/>
    <property type="match status" value="1"/>
</dbReference>
<keyword evidence="1" id="KW-0129">CBS domain</keyword>
<accession>A0A160TEE4</accession>